<comment type="caution">
    <text evidence="40">Lacks conserved residue(s) required for the propagation of feature annotation.</text>
</comment>
<comment type="catalytic activity">
    <reaction evidence="27">
        <text>1,2,3-tripropanoylglycerol + H2O = dipropanoylglycerol + propanoate + H(+)</text>
        <dbReference type="Rhea" id="RHEA:48024"/>
        <dbReference type="ChEBI" id="CHEBI:15377"/>
        <dbReference type="ChEBI" id="CHEBI:15378"/>
        <dbReference type="ChEBI" id="CHEBI:17272"/>
        <dbReference type="ChEBI" id="CHEBI:88153"/>
        <dbReference type="ChEBI" id="CHEBI:88155"/>
    </reaction>
    <physiologicalReaction direction="left-to-right" evidence="27">
        <dbReference type="Rhea" id="RHEA:48025"/>
    </physiologicalReaction>
</comment>
<comment type="catalytic activity">
    <reaction evidence="28">
        <text>a 1,2-diacyl-3-O-[alpha-D-galactosyl-(1-&gt;6)-beta-D-galactosyl]-sn-glycerol + H2O = acyl-3-O-[alpha-D-galactosyl-(1-&gt;6)-beta-D-galactosyl]-sn-glycerol + a fatty acid + H(+)</text>
        <dbReference type="Rhea" id="RHEA:48372"/>
        <dbReference type="ChEBI" id="CHEBI:15377"/>
        <dbReference type="ChEBI" id="CHEBI:15378"/>
        <dbReference type="ChEBI" id="CHEBI:28396"/>
        <dbReference type="ChEBI" id="CHEBI:28868"/>
        <dbReference type="ChEBI" id="CHEBI:90310"/>
    </reaction>
    <physiologicalReaction direction="left-to-right" evidence="28">
        <dbReference type="Rhea" id="RHEA:48373"/>
    </physiologicalReaction>
</comment>
<comment type="catalytic activity">
    <reaction evidence="26">
        <text>di-(9Z)-octadecenoylglycerol + H2O = (9Z-octadecenoyl)-glycerol + (9Z)-octadecenoate + H(+)</text>
        <dbReference type="Rhea" id="RHEA:47868"/>
        <dbReference type="ChEBI" id="CHEBI:15377"/>
        <dbReference type="ChEBI" id="CHEBI:15378"/>
        <dbReference type="ChEBI" id="CHEBI:30823"/>
        <dbReference type="ChEBI" id="CHEBI:75937"/>
        <dbReference type="ChEBI" id="CHEBI:75945"/>
    </reaction>
    <physiologicalReaction direction="left-to-right" evidence="26">
        <dbReference type="Rhea" id="RHEA:47869"/>
    </physiologicalReaction>
</comment>
<evidence type="ECO:0000256" key="11">
    <source>
        <dbReference type="ARBA" id="ARBA00023098"/>
    </source>
</evidence>
<keyword evidence="8" id="KW-0378">Hydrolase</keyword>
<evidence type="ECO:0000256" key="18">
    <source>
        <dbReference type="ARBA" id="ARBA00023590"/>
    </source>
</evidence>
<evidence type="ECO:0000256" key="41">
    <source>
        <dbReference type="RuleBase" id="RU004262"/>
    </source>
</evidence>
<keyword evidence="12" id="KW-0472">Membrane</keyword>
<sequence>MFEHLGLIFFLIGYGKGGNICYDNIGCFTDDAPYGGTFLRSLGLLPESPQQIQTRYLLFTRENPNDFQEVPALNPSTVKESNFKASRKSHFVIHGYTDSGTTIWLLKLCKAMIQVEDVNCFCVDWHHGAISLYPQSANNIRVVGAQIAYFIGFLNTSYGYSPSNIHLIGHSLGAHTAGEAGKRIHGLARITGLDPAGPEFRDTPPEVRLDPTDAVFVDVIHTDATVLGMRQISGHLDFYPNGGDHMAGCGVSVIFELFKEELTDASKDLAACNHLRSYKYYTESLLTPDGFIGYPSSSYEDFTNGVGFPCPSTGCPLMGHYADRYSGKKPSSQSFYLNTGAEKPFARWRYQVTVKTVGSMDILGSISVSLQGNKGNTKEHKIASGYIKPGGTYSSFIDVEADPGTLTAVTFVWTRSVIDFIPSTIGAKSISIKYGKDGKM</sequence>
<comment type="pathway">
    <text evidence="4">Lipid metabolism.</text>
</comment>
<comment type="catalytic activity">
    <reaction evidence="31">
        <text>1,2,3-tri-(9Z-octadecenoyl)-glycerol + H2O = di-(9Z)-octadecenoylglycerol + (9Z)-octadecenoate + H(+)</text>
        <dbReference type="Rhea" id="RHEA:38575"/>
        <dbReference type="ChEBI" id="CHEBI:15377"/>
        <dbReference type="ChEBI" id="CHEBI:15378"/>
        <dbReference type="ChEBI" id="CHEBI:30823"/>
        <dbReference type="ChEBI" id="CHEBI:53753"/>
        <dbReference type="ChEBI" id="CHEBI:75945"/>
    </reaction>
    <physiologicalReaction direction="left-to-right" evidence="31">
        <dbReference type="Rhea" id="RHEA:38576"/>
    </physiologicalReaction>
</comment>
<feature type="signal peptide" evidence="42">
    <location>
        <begin position="1"/>
        <end position="17"/>
    </location>
</feature>
<dbReference type="InterPro" id="IPR001024">
    <property type="entry name" value="PLAT/LH2_dom"/>
</dbReference>
<evidence type="ECO:0000256" key="8">
    <source>
        <dbReference type="ARBA" id="ARBA00022801"/>
    </source>
</evidence>
<keyword evidence="6 42" id="KW-0964">Secreted</keyword>
<name>A0A8T2IVY1_9PIPI</name>
<comment type="catalytic activity">
    <reaction evidence="37">
        <text>1,2-didodecanoyl-3-beta-D-galactosyl-sn-glycerol + H2O = dodecanoyl-3-beta-D-galactosyl-sn-glycerol + dodecanoate + H(+)</text>
        <dbReference type="Rhea" id="RHEA:48540"/>
        <dbReference type="ChEBI" id="CHEBI:15377"/>
        <dbReference type="ChEBI" id="CHEBI:15378"/>
        <dbReference type="ChEBI" id="CHEBI:18262"/>
        <dbReference type="ChEBI" id="CHEBI:90340"/>
        <dbReference type="ChEBI" id="CHEBI:90515"/>
    </reaction>
    <physiologicalReaction direction="left-to-right" evidence="37">
        <dbReference type="Rhea" id="RHEA:48541"/>
    </physiologicalReaction>
</comment>
<reference evidence="44" key="1">
    <citation type="thesis" date="2020" institute="ProQuest LLC" country="789 East Eisenhower Parkway, Ann Arbor, MI, USA">
        <title>Comparative Genomics and Chromosome Evolution.</title>
        <authorList>
            <person name="Mudd A.B."/>
        </authorList>
    </citation>
    <scope>NUCLEOTIDE SEQUENCE</scope>
    <source>
        <strain evidence="44">Female2</strain>
        <tissue evidence="44">Blood</tissue>
    </source>
</reference>
<evidence type="ECO:0000256" key="12">
    <source>
        <dbReference type="ARBA" id="ARBA00023136"/>
    </source>
</evidence>
<evidence type="ECO:0000256" key="14">
    <source>
        <dbReference type="ARBA" id="ARBA00023180"/>
    </source>
</evidence>
<comment type="catalytic activity">
    <reaction evidence="23">
        <text>1,2-didodecanoyl-3-O-[alpha-D-galactosyl-(1-&gt;6)-beta-D-galactosyl]-sn-glycerol + H2O = dodecanoyl-3-O-[alpha-D-galactosyl-(1-&gt;6)-beta-D-galactosyl]-sn-glycerol + dodecanoate + H(+)</text>
        <dbReference type="Rhea" id="RHEA:48516"/>
        <dbReference type="ChEBI" id="CHEBI:15377"/>
        <dbReference type="ChEBI" id="CHEBI:15378"/>
        <dbReference type="ChEBI" id="CHEBI:18262"/>
        <dbReference type="ChEBI" id="CHEBI:90337"/>
        <dbReference type="ChEBI" id="CHEBI:90359"/>
    </reaction>
    <physiologicalReaction direction="left-to-right" evidence="23">
        <dbReference type="Rhea" id="RHEA:48517"/>
    </physiologicalReaction>
</comment>
<comment type="catalytic activity">
    <reaction evidence="29">
        <text>1,2-dioctanoyl-3-O-beta-D-galactosyl-sn-glycerol + H2O = octanoyl-3-(beta-D-galactosyl)-sn-glycerol + octanoate + H(+)</text>
        <dbReference type="Rhea" id="RHEA:48696"/>
        <dbReference type="ChEBI" id="CHEBI:15377"/>
        <dbReference type="ChEBI" id="CHEBI:15378"/>
        <dbReference type="ChEBI" id="CHEBI:25646"/>
        <dbReference type="ChEBI" id="CHEBI:90453"/>
        <dbReference type="ChEBI" id="CHEBI:90769"/>
    </reaction>
    <physiologicalReaction direction="left-to-right" evidence="29">
        <dbReference type="Rhea" id="RHEA:48697"/>
    </physiologicalReaction>
</comment>
<dbReference type="InterPro" id="IPR000734">
    <property type="entry name" value="TAG_lipase"/>
</dbReference>
<dbReference type="PANTHER" id="PTHR11610:SF165">
    <property type="entry name" value="PANCREATIC LIPASE-RELATED PROTEIN 2"/>
    <property type="match status" value="1"/>
</dbReference>
<keyword evidence="16" id="KW-0968">Cytoplasmic vesicle</keyword>
<evidence type="ECO:0000259" key="43">
    <source>
        <dbReference type="PROSITE" id="PS50095"/>
    </source>
</evidence>
<comment type="catalytic activity">
    <reaction evidence="20">
        <text>a 1,2-diacyl-3-O-(beta-D-galactosyl)-sn-glycerol + 2 H2O = 3-beta-D-galactosyl-sn-glycerol + 2 a fatty acid + 2 H(+)</text>
        <dbReference type="Rhea" id="RHEA:13189"/>
        <dbReference type="ChEBI" id="CHEBI:15377"/>
        <dbReference type="ChEBI" id="CHEBI:15378"/>
        <dbReference type="ChEBI" id="CHEBI:15754"/>
        <dbReference type="ChEBI" id="CHEBI:17615"/>
        <dbReference type="ChEBI" id="CHEBI:28868"/>
        <dbReference type="EC" id="3.1.1.26"/>
    </reaction>
    <physiologicalReaction direction="left-to-right" evidence="20">
        <dbReference type="Rhea" id="RHEA:13190"/>
    </physiologicalReaction>
</comment>
<dbReference type="InterPro" id="IPR002331">
    <property type="entry name" value="Lipase_panc"/>
</dbReference>
<comment type="catalytic activity">
    <reaction evidence="25">
        <text>1,2-didecanoylglycerol + H2O = decanoylglycerol + decanoate + H(+)</text>
        <dbReference type="Rhea" id="RHEA:48596"/>
        <dbReference type="ChEBI" id="CHEBI:11152"/>
        <dbReference type="ChEBI" id="CHEBI:15377"/>
        <dbReference type="ChEBI" id="CHEBI:15378"/>
        <dbReference type="ChEBI" id="CHEBI:27689"/>
        <dbReference type="ChEBI" id="CHEBI:90605"/>
    </reaction>
    <physiologicalReaction direction="left-to-right" evidence="25">
        <dbReference type="Rhea" id="RHEA:48597"/>
    </physiologicalReaction>
</comment>
<dbReference type="AlphaFoldDB" id="A0A8T2IVY1"/>
<dbReference type="EMBL" id="JAACNH010000008">
    <property type="protein sequence ID" value="KAG8435843.1"/>
    <property type="molecule type" value="Genomic_DNA"/>
</dbReference>
<evidence type="ECO:0000256" key="20">
    <source>
        <dbReference type="ARBA" id="ARBA00036503"/>
    </source>
</evidence>
<dbReference type="InterPro" id="IPR033906">
    <property type="entry name" value="Lipase_N"/>
</dbReference>
<keyword evidence="42" id="KW-0732">Signal</keyword>
<evidence type="ECO:0000256" key="17">
    <source>
        <dbReference type="ARBA" id="ARBA00023369"/>
    </source>
</evidence>
<dbReference type="PRINTS" id="PR00821">
    <property type="entry name" value="TAGLIPASE"/>
</dbReference>
<dbReference type="PROSITE" id="PS50095">
    <property type="entry name" value="PLAT"/>
    <property type="match status" value="1"/>
</dbReference>
<dbReference type="InterPro" id="IPR013818">
    <property type="entry name" value="Lipase"/>
</dbReference>
<keyword evidence="15" id="KW-0966">Cell projection</keyword>
<evidence type="ECO:0000256" key="30">
    <source>
        <dbReference type="ARBA" id="ARBA00048377"/>
    </source>
</evidence>
<feature type="chain" id="PRO_5035959695" description="Triacylglycerol lipase" evidence="42">
    <location>
        <begin position="18"/>
        <end position="440"/>
    </location>
</feature>
<evidence type="ECO:0000256" key="35">
    <source>
        <dbReference type="ARBA" id="ARBA00049290"/>
    </source>
</evidence>
<evidence type="ECO:0000256" key="29">
    <source>
        <dbReference type="ARBA" id="ARBA00048268"/>
    </source>
</evidence>
<proteinExistence type="inferred from homology"/>
<evidence type="ECO:0000256" key="27">
    <source>
        <dbReference type="ARBA" id="ARBA00047744"/>
    </source>
</evidence>
<dbReference type="PIRSF" id="PIRSF000865">
    <property type="entry name" value="Lipoprotein_lipase_LIPH"/>
    <property type="match status" value="1"/>
</dbReference>
<dbReference type="GO" id="GO:0004465">
    <property type="term" value="F:lipoprotein lipase activity"/>
    <property type="evidence" value="ECO:0007669"/>
    <property type="project" value="TreeGrafter"/>
</dbReference>
<dbReference type="InterPro" id="IPR016272">
    <property type="entry name" value="Lipase_LIPH"/>
</dbReference>
<dbReference type="GO" id="GO:0005615">
    <property type="term" value="C:extracellular space"/>
    <property type="evidence" value="ECO:0007669"/>
    <property type="project" value="TreeGrafter"/>
</dbReference>
<dbReference type="InterPro" id="IPR036392">
    <property type="entry name" value="PLAT/LH2_dom_sf"/>
</dbReference>
<comment type="catalytic activity">
    <reaction evidence="32">
        <text>long chain 1,2-diacyl-3-O-beta-D-galactosyl-sn-glycerol + H2O = long chain acyl-3-O-beta-D-galactosyl-sn-glycerol + a fatty acid + H(+)</text>
        <dbReference type="Rhea" id="RHEA:48700"/>
        <dbReference type="ChEBI" id="CHEBI:15377"/>
        <dbReference type="ChEBI" id="CHEBI:15378"/>
        <dbReference type="ChEBI" id="CHEBI:28868"/>
        <dbReference type="ChEBI" id="CHEBI:90477"/>
        <dbReference type="ChEBI" id="CHEBI:90770"/>
    </reaction>
    <physiologicalReaction direction="left-to-right" evidence="32">
        <dbReference type="Rhea" id="RHEA:48701"/>
    </physiologicalReaction>
</comment>
<dbReference type="Gene3D" id="3.40.50.1820">
    <property type="entry name" value="alpha/beta hydrolase"/>
    <property type="match status" value="1"/>
</dbReference>
<evidence type="ECO:0000256" key="34">
    <source>
        <dbReference type="ARBA" id="ARBA00049154"/>
    </source>
</evidence>
<evidence type="ECO:0000256" key="19">
    <source>
        <dbReference type="ARBA" id="ARBA00024321"/>
    </source>
</evidence>
<comment type="similarity">
    <text evidence="5 41">Belongs to the AB hydrolase superfamily. Lipase family.</text>
</comment>
<evidence type="ECO:0000256" key="25">
    <source>
        <dbReference type="ARBA" id="ARBA00047618"/>
    </source>
</evidence>
<comment type="catalytic activity">
    <reaction evidence="22">
        <text>(9Z-octadecenoyl)-glycerol + H2O = glycerol + (9Z)-octadecenoate + H(+)</text>
        <dbReference type="Rhea" id="RHEA:39955"/>
        <dbReference type="ChEBI" id="CHEBI:15377"/>
        <dbReference type="ChEBI" id="CHEBI:15378"/>
        <dbReference type="ChEBI" id="CHEBI:17754"/>
        <dbReference type="ChEBI" id="CHEBI:30823"/>
        <dbReference type="ChEBI" id="CHEBI:75937"/>
    </reaction>
    <physiologicalReaction direction="left-to-right" evidence="22">
        <dbReference type="Rhea" id="RHEA:39956"/>
    </physiologicalReaction>
</comment>
<dbReference type="SUPFAM" id="SSF53474">
    <property type="entry name" value="alpha/beta-Hydrolases"/>
    <property type="match status" value="1"/>
</dbReference>
<dbReference type="FunFam" id="3.40.50.1820:FF:000033">
    <property type="entry name" value="Pancreatic triacylglycerol lipase"/>
    <property type="match status" value="1"/>
</dbReference>
<dbReference type="CDD" id="cd00707">
    <property type="entry name" value="Pancreat_lipase_like"/>
    <property type="match status" value="1"/>
</dbReference>
<feature type="active site" description="Charge relay system" evidence="38">
    <location>
        <position position="274"/>
    </location>
</feature>
<comment type="subcellular location">
    <subcellularLocation>
        <location evidence="1">Cell projection</location>
        <location evidence="1">Neuron projection</location>
    </subcellularLocation>
    <subcellularLocation>
        <location evidence="2 42">Secreted</location>
    </subcellularLocation>
    <subcellularLocation>
        <location evidence="19">Zymogen granule membrane</location>
        <topology evidence="19">Peripheral membrane protein</topology>
    </subcellularLocation>
</comment>
<evidence type="ECO:0000313" key="44">
    <source>
        <dbReference type="EMBL" id="KAG8435843.1"/>
    </source>
</evidence>
<feature type="active site" description="Nucleophile" evidence="38">
    <location>
        <position position="171"/>
    </location>
</feature>
<dbReference type="EC" id="3.1.1.3" evidence="42"/>
<dbReference type="SUPFAM" id="SSF49723">
    <property type="entry name" value="Lipase/lipooxygenase domain (PLAT/LH2 domain)"/>
    <property type="match status" value="1"/>
</dbReference>
<dbReference type="GO" id="GO:0046872">
    <property type="term" value="F:metal ion binding"/>
    <property type="evidence" value="ECO:0007669"/>
    <property type="project" value="UniProtKB-KW"/>
</dbReference>
<evidence type="ECO:0000256" key="23">
    <source>
        <dbReference type="ARBA" id="ARBA00047296"/>
    </source>
</evidence>
<dbReference type="GO" id="GO:0047714">
    <property type="term" value="F:galactolipase activity"/>
    <property type="evidence" value="ECO:0007669"/>
    <property type="project" value="UniProtKB-EC"/>
</dbReference>
<comment type="caution">
    <text evidence="44">The sequence shown here is derived from an EMBL/GenBank/DDBJ whole genome shotgun (WGS) entry which is preliminary data.</text>
</comment>
<evidence type="ECO:0000256" key="33">
    <source>
        <dbReference type="ARBA" id="ARBA00049076"/>
    </source>
</evidence>
<comment type="catalytic activity">
    <reaction evidence="21">
        <text>1-beta-D-galactosyl-2,3-didodecanoyl-sn-glycerol + H2O = 1-beta-D-galactosyl-dodecanoyl-sn-glycerol + dodecanoate + H(+)</text>
        <dbReference type="Rhea" id="RHEA:48536"/>
        <dbReference type="ChEBI" id="CHEBI:15377"/>
        <dbReference type="ChEBI" id="CHEBI:15378"/>
        <dbReference type="ChEBI" id="CHEBI:18262"/>
        <dbReference type="ChEBI" id="CHEBI:90342"/>
        <dbReference type="ChEBI" id="CHEBI:90514"/>
    </reaction>
    <physiologicalReaction direction="left-to-right" evidence="21">
        <dbReference type="Rhea" id="RHEA:48537"/>
    </physiologicalReaction>
</comment>
<keyword evidence="11 42" id="KW-0443">Lipid metabolism</keyword>
<dbReference type="InterPro" id="IPR029058">
    <property type="entry name" value="AB_hydrolase_fold"/>
</dbReference>
<feature type="domain" description="PLAT" evidence="43">
    <location>
        <begin position="348"/>
        <end position="440"/>
    </location>
</feature>
<organism evidence="44 45">
    <name type="scientific">Hymenochirus boettgeri</name>
    <name type="common">Congo dwarf clawed frog</name>
    <dbReference type="NCBI Taxonomy" id="247094"/>
    <lineage>
        <taxon>Eukaryota</taxon>
        <taxon>Metazoa</taxon>
        <taxon>Chordata</taxon>
        <taxon>Craniata</taxon>
        <taxon>Vertebrata</taxon>
        <taxon>Euteleostomi</taxon>
        <taxon>Amphibia</taxon>
        <taxon>Batrachia</taxon>
        <taxon>Anura</taxon>
        <taxon>Pipoidea</taxon>
        <taxon>Pipidae</taxon>
        <taxon>Pipinae</taxon>
        <taxon>Hymenochirus</taxon>
    </lineage>
</organism>
<protein>
    <recommendedName>
        <fullName evidence="42">Triacylglycerol lipase</fullName>
        <ecNumber evidence="42">3.1.1.3</ecNumber>
    </recommendedName>
    <alternativeName>
        <fullName evidence="42">Pancreatic lipase</fullName>
    </alternativeName>
</protein>
<feature type="binding site" evidence="39">
    <location>
        <position position="210"/>
    </location>
    <ligand>
        <name>Ca(2+)</name>
        <dbReference type="ChEBI" id="CHEBI:29108"/>
    </ligand>
</feature>
<comment type="catalytic activity">
    <reaction evidence="36">
        <text>long chain 1,2-diacyl-3-O-[alpha-D-galactosyl-(1-&gt;6)-beta-D-galactosyl]-sn-glycerol + H2O = long chain acyl-3-O-[alpha-D-galactosyl-(1-&gt;6)-beta-D-galactosyl]-sn-glycerol + a fatty acid + H(+)</text>
        <dbReference type="Rhea" id="RHEA:48708"/>
        <dbReference type="ChEBI" id="CHEBI:15377"/>
        <dbReference type="ChEBI" id="CHEBI:15378"/>
        <dbReference type="ChEBI" id="CHEBI:28868"/>
        <dbReference type="ChEBI" id="CHEBI:90463"/>
        <dbReference type="ChEBI" id="CHEBI:90774"/>
    </reaction>
    <physiologicalReaction direction="left-to-right" evidence="36">
        <dbReference type="Rhea" id="RHEA:48709"/>
    </physiologicalReaction>
</comment>
<accession>A0A8T2IVY1</accession>
<keyword evidence="9 39" id="KW-0106">Calcium</keyword>
<evidence type="ECO:0000256" key="24">
    <source>
        <dbReference type="ARBA" id="ARBA00047438"/>
    </source>
</evidence>
<evidence type="ECO:0000256" key="2">
    <source>
        <dbReference type="ARBA" id="ARBA00004613"/>
    </source>
</evidence>
<gene>
    <name evidence="44" type="ORF">GDO86_013697</name>
</gene>
<dbReference type="Pfam" id="PF00151">
    <property type="entry name" value="Lipase"/>
    <property type="match status" value="1"/>
</dbReference>
<feature type="binding site" evidence="39">
    <location>
        <position position="213"/>
    </location>
    <ligand>
        <name>Ca(2+)</name>
        <dbReference type="ChEBI" id="CHEBI:29108"/>
    </ligand>
</feature>
<evidence type="ECO:0000313" key="45">
    <source>
        <dbReference type="Proteomes" id="UP000812440"/>
    </source>
</evidence>
<evidence type="ECO:0000256" key="28">
    <source>
        <dbReference type="ARBA" id="ARBA00048139"/>
    </source>
</evidence>
<dbReference type="GO" id="GO:0043005">
    <property type="term" value="C:neuron projection"/>
    <property type="evidence" value="ECO:0007669"/>
    <property type="project" value="UniProtKB-SubCell"/>
</dbReference>
<evidence type="ECO:0000256" key="42">
    <source>
        <dbReference type="RuleBase" id="RU362046"/>
    </source>
</evidence>
<keyword evidence="13 42" id="KW-1015">Disulfide bond</keyword>
<comment type="catalytic activity">
    <reaction evidence="17">
        <text>a triacylglycerol + H2O = a diacylglycerol + a fatty acid + H(+)</text>
        <dbReference type="Rhea" id="RHEA:12044"/>
        <dbReference type="ChEBI" id="CHEBI:15377"/>
        <dbReference type="ChEBI" id="CHEBI:15378"/>
        <dbReference type="ChEBI" id="CHEBI:17855"/>
        <dbReference type="ChEBI" id="CHEBI:18035"/>
        <dbReference type="ChEBI" id="CHEBI:28868"/>
        <dbReference type="EC" id="3.1.1.3"/>
    </reaction>
    <physiologicalReaction direction="left-to-right" evidence="17">
        <dbReference type="Rhea" id="RHEA:12045"/>
    </physiologicalReaction>
</comment>
<feature type="binding site" evidence="39">
    <location>
        <position position="208"/>
    </location>
    <ligand>
        <name>Ca(2+)</name>
        <dbReference type="ChEBI" id="CHEBI:29108"/>
    </ligand>
</feature>
<evidence type="ECO:0000256" key="39">
    <source>
        <dbReference type="PIRSR" id="PIRSR000865-2"/>
    </source>
</evidence>
<evidence type="ECO:0000256" key="15">
    <source>
        <dbReference type="ARBA" id="ARBA00023273"/>
    </source>
</evidence>
<comment type="catalytic activity">
    <reaction evidence="34">
        <text>a 1,2-diacyl-sn-glycero-3-phosphocholine + H2O = a monoacyl-sn-glycero-3-phosphocholine + a fatty acid + H(+)</text>
        <dbReference type="Rhea" id="RHEA:44664"/>
        <dbReference type="ChEBI" id="CHEBI:15377"/>
        <dbReference type="ChEBI" id="CHEBI:15378"/>
        <dbReference type="ChEBI" id="CHEBI:28868"/>
        <dbReference type="ChEBI" id="CHEBI:57643"/>
        <dbReference type="ChEBI" id="CHEBI:84465"/>
    </reaction>
    <physiologicalReaction direction="left-to-right" evidence="34">
        <dbReference type="Rhea" id="RHEA:44665"/>
    </physiologicalReaction>
</comment>
<evidence type="ECO:0000256" key="16">
    <source>
        <dbReference type="ARBA" id="ARBA00023329"/>
    </source>
</evidence>
<evidence type="ECO:0000256" key="9">
    <source>
        <dbReference type="ARBA" id="ARBA00022837"/>
    </source>
</evidence>
<comment type="catalytic activity">
    <reaction evidence="30">
        <text>1,2,3-tributanoylglycerol + H2O = dibutanoylglycerol + butanoate + H(+)</text>
        <dbReference type="Rhea" id="RHEA:40475"/>
        <dbReference type="ChEBI" id="CHEBI:15377"/>
        <dbReference type="ChEBI" id="CHEBI:15378"/>
        <dbReference type="ChEBI" id="CHEBI:17968"/>
        <dbReference type="ChEBI" id="CHEBI:35020"/>
        <dbReference type="ChEBI" id="CHEBI:76478"/>
    </reaction>
    <physiologicalReaction direction="left-to-right" evidence="30">
        <dbReference type="Rhea" id="RHEA:40476"/>
    </physiologicalReaction>
</comment>
<dbReference type="Proteomes" id="UP000812440">
    <property type="component" value="Chromosome 7"/>
</dbReference>
<evidence type="ECO:0000256" key="21">
    <source>
        <dbReference type="ARBA" id="ARBA00036575"/>
    </source>
</evidence>
<evidence type="ECO:0000256" key="6">
    <source>
        <dbReference type="ARBA" id="ARBA00022525"/>
    </source>
</evidence>
<comment type="pathway">
    <text evidence="3">Glycerolipid metabolism; triacylglycerol degradation.</text>
</comment>
<keyword evidence="45" id="KW-1185">Reference proteome</keyword>
<dbReference type="Pfam" id="PF01477">
    <property type="entry name" value="PLAT"/>
    <property type="match status" value="1"/>
</dbReference>
<evidence type="ECO:0000256" key="4">
    <source>
        <dbReference type="ARBA" id="ARBA00005189"/>
    </source>
</evidence>
<evidence type="ECO:0000256" key="26">
    <source>
        <dbReference type="ARBA" id="ARBA00047741"/>
    </source>
</evidence>
<keyword evidence="10 42" id="KW-0442">Lipid degradation</keyword>
<comment type="catalytic activity">
    <reaction evidence="33">
        <text>1,2-dioctanoyl-3-O-[alpha-D-galactosyl-(1-&gt;6)-beta-D-galactosyl]-sn-glycerol + H2O = octanoyl-3-O-[alpha-D-galactosyl-(1-&gt;6)-beta-D-galactosyl]-sn-glycerol + octanoate + H(+)</text>
        <dbReference type="Rhea" id="RHEA:48692"/>
        <dbReference type="ChEBI" id="CHEBI:15377"/>
        <dbReference type="ChEBI" id="CHEBI:15378"/>
        <dbReference type="ChEBI" id="CHEBI:25646"/>
        <dbReference type="ChEBI" id="CHEBI:90457"/>
        <dbReference type="ChEBI" id="CHEBI:90768"/>
    </reaction>
    <physiologicalReaction direction="left-to-right" evidence="33">
        <dbReference type="Rhea" id="RHEA:48693"/>
    </physiologicalReaction>
</comment>
<evidence type="ECO:0000256" key="13">
    <source>
        <dbReference type="ARBA" id="ARBA00023157"/>
    </source>
</evidence>
<evidence type="ECO:0000256" key="36">
    <source>
        <dbReference type="ARBA" id="ARBA00049352"/>
    </source>
</evidence>
<feature type="active site" description="Charge relay system" evidence="38">
    <location>
        <position position="194"/>
    </location>
</feature>
<dbReference type="GO" id="GO:0016042">
    <property type="term" value="P:lipid catabolic process"/>
    <property type="evidence" value="ECO:0007669"/>
    <property type="project" value="UniProtKB-KW"/>
</dbReference>
<evidence type="ECO:0000256" key="37">
    <source>
        <dbReference type="ARBA" id="ARBA00049420"/>
    </source>
</evidence>
<evidence type="ECO:0000256" key="7">
    <source>
        <dbReference type="ARBA" id="ARBA00022723"/>
    </source>
</evidence>
<evidence type="ECO:0000256" key="22">
    <source>
        <dbReference type="ARBA" id="ARBA00047270"/>
    </source>
</evidence>
<evidence type="ECO:0000256" key="5">
    <source>
        <dbReference type="ARBA" id="ARBA00010701"/>
    </source>
</evidence>
<dbReference type="GO" id="GO:0042589">
    <property type="term" value="C:zymogen granule membrane"/>
    <property type="evidence" value="ECO:0007669"/>
    <property type="project" value="UniProtKB-SubCell"/>
</dbReference>
<dbReference type="PANTHER" id="PTHR11610">
    <property type="entry name" value="LIPASE"/>
    <property type="match status" value="1"/>
</dbReference>
<comment type="catalytic activity">
    <reaction evidence="35">
        <text>1,2,3-trioctanoylglycerol + H2O = dioctanoylglycerol + octanoate + H(+)</text>
        <dbReference type="Rhea" id="RHEA:47864"/>
        <dbReference type="ChEBI" id="CHEBI:15377"/>
        <dbReference type="ChEBI" id="CHEBI:15378"/>
        <dbReference type="ChEBI" id="CHEBI:25646"/>
        <dbReference type="ChEBI" id="CHEBI:76978"/>
        <dbReference type="ChEBI" id="CHEBI:88066"/>
    </reaction>
    <physiologicalReaction direction="left-to-right" evidence="35">
        <dbReference type="Rhea" id="RHEA:47865"/>
    </physiologicalReaction>
</comment>
<comment type="pathway">
    <text evidence="18">Glycolipid metabolism.</text>
</comment>
<evidence type="ECO:0000256" key="38">
    <source>
        <dbReference type="PIRSR" id="PIRSR000865-1"/>
    </source>
</evidence>
<dbReference type="PRINTS" id="PR00823">
    <property type="entry name" value="PANCLIPASE"/>
</dbReference>
<evidence type="ECO:0000256" key="32">
    <source>
        <dbReference type="ARBA" id="ARBA00048546"/>
    </source>
</evidence>
<comment type="catalytic activity">
    <reaction evidence="24">
        <text>1-(9Z-octadecenoyl)-glycerol + H2O = glycerol + (9Z)-octadecenoate + H(+)</text>
        <dbReference type="Rhea" id="RHEA:38487"/>
        <dbReference type="ChEBI" id="CHEBI:15377"/>
        <dbReference type="ChEBI" id="CHEBI:15378"/>
        <dbReference type="ChEBI" id="CHEBI:17754"/>
        <dbReference type="ChEBI" id="CHEBI:30823"/>
        <dbReference type="ChEBI" id="CHEBI:75342"/>
    </reaction>
    <physiologicalReaction direction="left-to-right" evidence="24">
        <dbReference type="Rhea" id="RHEA:38488"/>
    </physiologicalReaction>
</comment>
<evidence type="ECO:0000256" key="1">
    <source>
        <dbReference type="ARBA" id="ARBA00004487"/>
    </source>
</evidence>
<evidence type="ECO:0000256" key="40">
    <source>
        <dbReference type="PROSITE-ProRule" id="PRU00152"/>
    </source>
</evidence>
<keyword evidence="7 39" id="KW-0479">Metal-binding</keyword>
<keyword evidence="14" id="KW-0325">Glycoprotein</keyword>
<evidence type="ECO:0000256" key="3">
    <source>
        <dbReference type="ARBA" id="ARBA00004879"/>
    </source>
</evidence>
<evidence type="ECO:0000256" key="10">
    <source>
        <dbReference type="ARBA" id="ARBA00022963"/>
    </source>
</evidence>
<dbReference type="Gene3D" id="2.60.60.20">
    <property type="entry name" value="PLAT/LH2 domain"/>
    <property type="match status" value="1"/>
</dbReference>
<dbReference type="OrthoDB" id="199913at2759"/>
<evidence type="ECO:0000256" key="31">
    <source>
        <dbReference type="ARBA" id="ARBA00048386"/>
    </source>
</evidence>